<reference evidence="2 3" key="1">
    <citation type="submission" date="2016-07" db="EMBL/GenBank/DDBJ databases">
        <title>Draft Genome Sequence of Methylophaga muralis Bur 1.</title>
        <authorList>
            <person name="Vasilenko O.V."/>
            <person name="Doronina N.V."/>
            <person name="Shmareva M.N."/>
            <person name="Tarlachkov S.V."/>
            <person name="Mustakhimov I."/>
            <person name="Trotsenko Y.A."/>
        </authorList>
    </citation>
    <scope>NUCLEOTIDE SEQUENCE [LARGE SCALE GENOMIC DNA]</scope>
    <source>
        <strain evidence="2 3">Bur 1</strain>
    </source>
</reference>
<evidence type="ECO:0000313" key="2">
    <source>
        <dbReference type="EMBL" id="ODN65827.1"/>
    </source>
</evidence>
<dbReference type="RefSeq" id="WP_069296821.1">
    <property type="nucleotide sequence ID" value="NZ_MCRI01000038.1"/>
</dbReference>
<feature type="region of interest" description="Disordered" evidence="1">
    <location>
        <begin position="75"/>
        <end position="124"/>
    </location>
</feature>
<accession>A0A1E3GP94</accession>
<sequence>MNDSTAVLELKKKAKKQLLKISDESSVHSTRAKALLILSEGASQEEAAEKTTLSLGQVRYWLGRYRANGFACFPEVTEGESKPNSKSKKSDSKKTKKADKKIKVKKTDKKKDKVKKQKTSKSKK</sequence>
<dbReference type="SUPFAM" id="SSF46689">
    <property type="entry name" value="Homeodomain-like"/>
    <property type="match status" value="1"/>
</dbReference>
<organism evidence="2 3">
    <name type="scientific">Methylophaga muralis</name>
    <dbReference type="NCBI Taxonomy" id="291169"/>
    <lineage>
        <taxon>Bacteria</taxon>
        <taxon>Pseudomonadati</taxon>
        <taxon>Pseudomonadota</taxon>
        <taxon>Gammaproteobacteria</taxon>
        <taxon>Thiotrichales</taxon>
        <taxon>Piscirickettsiaceae</taxon>
        <taxon>Methylophaga</taxon>
    </lineage>
</organism>
<dbReference type="AlphaFoldDB" id="A0A1E3GP94"/>
<feature type="compositionally biased region" description="Basic and acidic residues" evidence="1">
    <location>
        <begin position="79"/>
        <end position="93"/>
    </location>
</feature>
<keyword evidence="3" id="KW-1185">Reference proteome</keyword>
<comment type="caution">
    <text evidence="2">The sequence shown here is derived from an EMBL/GenBank/DDBJ whole genome shotgun (WGS) entry which is preliminary data.</text>
</comment>
<dbReference type="Pfam" id="PF13384">
    <property type="entry name" value="HTH_23"/>
    <property type="match status" value="1"/>
</dbReference>
<feature type="compositionally biased region" description="Basic residues" evidence="1">
    <location>
        <begin position="94"/>
        <end position="124"/>
    </location>
</feature>
<evidence type="ECO:0000256" key="1">
    <source>
        <dbReference type="SAM" id="MobiDB-lite"/>
    </source>
</evidence>
<protein>
    <submittedName>
        <fullName evidence="2">Uncharacterized protein</fullName>
    </submittedName>
</protein>
<evidence type="ECO:0000313" key="3">
    <source>
        <dbReference type="Proteomes" id="UP000094379"/>
    </source>
</evidence>
<dbReference type="EMBL" id="MCRI01000038">
    <property type="protein sequence ID" value="ODN65827.1"/>
    <property type="molecule type" value="Genomic_DNA"/>
</dbReference>
<proteinExistence type="predicted"/>
<dbReference type="Proteomes" id="UP000094379">
    <property type="component" value="Unassembled WGS sequence"/>
</dbReference>
<gene>
    <name evidence="2" type="ORF">A9E74_02435</name>
</gene>
<name>A0A1E3GP94_9GAMM</name>
<dbReference type="InterPro" id="IPR009057">
    <property type="entry name" value="Homeodomain-like_sf"/>
</dbReference>